<proteinExistence type="predicted"/>
<dbReference type="AlphaFoldDB" id="A0A2H1KBW0"/>
<dbReference type="GO" id="GO:0003700">
    <property type="term" value="F:DNA-binding transcription factor activity"/>
    <property type="evidence" value="ECO:0007669"/>
    <property type="project" value="InterPro"/>
</dbReference>
<reference evidence="3" key="1">
    <citation type="submission" date="2017-03" db="EMBL/GenBank/DDBJ databases">
        <authorList>
            <person name="Monnet C."/>
        </authorList>
    </citation>
    <scope>NUCLEOTIDE SEQUENCE [LARGE SCALE GENOMIC DNA]</scope>
    <source>
        <strain evidence="3">ATCC 49514</strain>
    </source>
</reference>
<dbReference type="Pfam" id="PF04545">
    <property type="entry name" value="Sigma70_r4"/>
    <property type="match status" value="1"/>
</dbReference>
<organism evidence="2 3">
    <name type="scientific">Brevibacterium iodinum ATCC 49514</name>
    <dbReference type="NCBI Taxonomy" id="1255616"/>
    <lineage>
        <taxon>Bacteria</taxon>
        <taxon>Bacillati</taxon>
        <taxon>Actinomycetota</taxon>
        <taxon>Actinomycetes</taxon>
        <taxon>Micrococcales</taxon>
        <taxon>Brevibacteriaceae</taxon>
        <taxon>Brevibacterium</taxon>
    </lineage>
</organism>
<dbReference type="CDD" id="cd06171">
    <property type="entry name" value="Sigma70_r4"/>
    <property type="match status" value="1"/>
</dbReference>
<accession>A0A2H1KBW0</accession>
<gene>
    <name evidence="2" type="ORF">BI49514_02855</name>
</gene>
<keyword evidence="3" id="KW-1185">Reference proteome</keyword>
<dbReference type="EMBL" id="FXYX01000026">
    <property type="protein sequence ID" value="SMX96702.1"/>
    <property type="molecule type" value="Genomic_DNA"/>
</dbReference>
<sequence length="63" mass="7214">MQTRTVSALRILPDEQAEPIVMAFYQGMTHTQISENLQVPLGTIKSRIRDGMKKLREELEASR</sequence>
<evidence type="ECO:0000259" key="1">
    <source>
        <dbReference type="Pfam" id="PF04545"/>
    </source>
</evidence>
<dbReference type="GO" id="GO:0006352">
    <property type="term" value="P:DNA-templated transcription initiation"/>
    <property type="evidence" value="ECO:0007669"/>
    <property type="project" value="InterPro"/>
</dbReference>
<evidence type="ECO:0000313" key="3">
    <source>
        <dbReference type="Proteomes" id="UP000234382"/>
    </source>
</evidence>
<dbReference type="InterPro" id="IPR013324">
    <property type="entry name" value="RNA_pol_sigma_r3/r4-like"/>
</dbReference>
<evidence type="ECO:0000313" key="2">
    <source>
        <dbReference type="EMBL" id="SMX96702.1"/>
    </source>
</evidence>
<dbReference type="InterPro" id="IPR036388">
    <property type="entry name" value="WH-like_DNA-bd_sf"/>
</dbReference>
<dbReference type="InterPro" id="IPR007630">
    <property type="entry name" value="RNA_pol_sigma70_r4"/>
</dbReference>
<name>A0A2H1KBW0_9MICO</name>
<protein>
    <submittedName>
        <fullName evidence="2">RNA polymerase sigma factor, sigma-70 family</fullName>
    </submittedName>
</protein>
<dbReference type="SUPFAM" id="SSF88659">
    <property type="entry name" value="Sigma3 and sigma4 domains of RNA polymerase sigma factors"/>
    <property type="match status" value="1"/>
</dbReference>
<dbReference type="Proteomes" id="UP000234382">
    <property type="component" value="Unassembled WGS sequence"/>
</dbReference>
<feature type="domain" description="RNA polymerase sigma-70 region 4" evidence="1">
    <location>
        <begin position="8"/>
        <end position="57"/>
    </location>
</feature>
<dbReference type="Gene3D" id="1.10.10.10">
    <property type="entry name" value="Winged helix-like DNA-binding domain superfamily/Winged helix DNA-binding domain"/>
    <property type="match status" value="1"/>
</dbReference>